<name>A0ABW2UVW9_9BACI</name>
<accession>A0ABW2UVW9</accession>
<feature type="domain" description="DUF1510" evidence="3">
    <location>
        <begin position="114"/>
        <end position="208"/>
    </location>
</feature>
<comment type="caution">
    <text evidence="4">The sequence shown here is derived from an EMBL/GenBank/DDBJ whole genome shotgun (WGS) entry which is preliminary data.</text>
</comment>
<proteinExistence type="predicted"/>
<evidence type="ECO:0000259" key="3">
    <source>
        <dbReference type="Pfam" id="PF07423"/>
    </source>
</evidence>
<keyword evidence="5" id="KW-1185">Reference proteome</keyword>
<dbReference type="InterPro" id="IPR009988">
    <property type="entry name" value="DUF1510"/>
</dbReference>
<evidence type="ECO:0000313" key="4">
    <source>
        <dbReference type="EMBL" id="MFC7748021.1"/>
    </source>
</evidence>
<reference evidence="5" key="1">
    <citation type="journal article" date="2019" name="Int. J. Syst. Evol. Microbiol.">
        <title>The Global Catalogue of Microorganisms (GCM) 10K type strain sequencing project: providing services to taxonomists for standard genome sequencing and annotation.</title>
        <authorList>
            <consortium name="The Broad Institute Genomics Platform"/>
            <consortium name="The Broad Institute Genome Sequencing Center for Infectious Disease"/>
            <person name="Wu L."/>
            <person name="Ma J."/>
        </authorList>
    </citation>
    <scope>NUCLEOTIDE SEQUENCE [LARGE SCALE GENOMIC DNA]</scope>
    <source>
        <strain evidence="5">JCM 30234</strain>
    </source>
</reference>
<feature type="region of interest" description="Disordered" evidence="1">
    <location>
        <begin position="42"/>
        <end position="151"/>
    </location>
</feature>
<evidence type="ECO:0000256" key="2">
    <source>
        <dbReference type="SAM" id="Phobius"/>
    </source>
</evidence>
<organism evidence="4 5">
    <name type="scientific">Lentibacillus kimchii</name>
    <dbReference type="NCBI Taxonomy" id="1542911"/>
    <lineage>
        <taxon>Bacteria</taxon>
        <taxon>Bacillati</taxon>
        <taxon>Bacillota</taxon>
        <taxon>Bacilli</taxon>
        <taxon>Bacillales</taxon>
        <taxon>Bacillaceae</taxon>
        <taxon>Lentibacillus</taxon>
    </lineage>
</organism>
<feature type="compositionally biased region" description="Polar residues" evidence="1">
    <location>
        <begin position="123"/>
        <end position="135"/>
    </location>
</feature>
<evidence type="ECO:0000256" key="1">
    <source>
        <dbReference type="SAM" id="MobiDB-lite"/>
    </source>
</evidence>
<keyword evidence="2" id="KW-0812">Transmembrane</keyword>
<feature type="compositionally biased region" description="Acidic residues" evidence="1">
    <location>
        <begin position="57"/>
        <end position="75"/>
    </location>
</feature>
<keyword evidence="2" id="KW-0472">Membrane</keyword>
<sequence>MASSRVDKYEKRRKNTKRLSLLLILAGVLVIVLLGFLFFGGDSESHESNESGTAEQTSDDSPSDTEKDPADDESESEKQSTGENPDSKSDDENENEKQEREQLKSFDDNVIKAYTSDWEPVGTEQTGSHTTNYDDGSQDRQEMRKAAAAATDLNESDLIMWCAERNDNQNDDQKVINTVSDSDKDDIYRVYNKWVANEGWQPTKVEKLKENDKKQ</sequence>
<dbReference type="Proteomes" id="UP001596620">
    <property type="component" value="Unassembled WGS sequence"/>
</dbReference>
<keyword evidence="2" id="KW-1133">Transmembrane helix</keyword>
<feature type="transmembrane region" description="Helical" evidence="2">
    <location>
        <begin position="21"/>
        <end position="41"/>
    </location>
</feature>
<protein>
    <submittedName>
        <fullName evidence="4">DUF1510 family protein</fullName>
    </submittedName>
</protein>
<feature type="compositionally biased region" description="Basic and acidic residues" evidence="1">
    <location>
        <begin position="76"/>
        <end position="110"/>
    </location>
</feature>
<evidence type="ECO:0000313" key="5">
    <source>
        <dbReference type="Proteomes" id="UP001596620"/>
    </source>
</evidence>
<dbReference type="Pfam" id="PF07423">
    <property type="entry name" value="DUF1510"/>
    <property type="match status" value="1"/>
</dbReference>
<dbReference type="RefSeq" id="WP_382360818.1">
    <property type="nucleotide sequence ID" value="NZ_JBHTGR010000057.1"/>
</dbReference>
<dbReference type="EMBL" id="JBHTGR010000057">
    <property type="protein sequence ID" value="MFC7748021.1"/>
    <property type="molecule type" value="Genomic_DNA"/>
</dbReference>
<gene>
    <name evidence="4" type="ORF">ACFQU8_12570</name>
</gene>